<name>A0A974X801_9PROT</name>
<proteinExistence type="predicted"/>
<feature type="domain" description="Glutamine amidotransferase" evidence="2">
    <location>
        <begin position="3"/>
        <end position="182"/>
    </location>
</feature>
<protein>
    <submittedName>
        <fullName evidence="3">Aminodeoxychorismate/anthranilate synthase component II</fullName>
    </submittedName>
</protein>
<evidence type="ECO:0000256" key="1">
    <source>
        <dbReference type="ARBA" id="ARBA00022962"/>
    </source>
</evidence>
<dbReference type="GO" id="GO:0005829">
    <property type="term" value="C:cytosol"/>
    <property type="evidence" value="ECO:0007669"/>
    <property type="project" value="TreeGrafter"/>
</dbReference>
<accession>A0A974X801</accession>
<dbReference type="GO" id="GO:0004049">
    <property type="term" value="F:anthranilate synthase activity"/>
    <property type="evidence" value="ECO:0007669"/>
    <property type="project" value="TreeGrafter"/>
</dbReference>
<evidence type="ECO:0000313" key="4">
    <source>
        <dbReference type="Proteomes" id="UP000663347"/>
    </source>
</evidence>
<dbReference type="InterPro" id="IPR050472">
    <property type="entry name" value="Anth_synth/Amidotransfase"/>
</dbReference>
<reference evidence="3" key="1">
    <citation type="submission" date="2021-02" db="EMBL/GenBank/DDBJ databases">
        <authorList>
            <person name="Franco D."/>
        </authorList>
    </citation>
    <scope>NUCLEOTIDE SEQUENCE</scope>
    <source>
        <strain evidence="3">RANSCY</strain>
    </source>
</reference>
<dbReference type="PRINTS" id="PR00096">
    <property type="entry name" value="GATASE"/>
</dbReference>
<dbReference type="PANTHER" id="PTHR43418">
    <property type="entry name" value="MULTIFUNCTIONAL TRYPTOPHAN BIOSYNTHESIS PROTEIN-RELATED"/>
    <property type="match status" value="1"/>
</dbReference>
<dbReference type="Proteomes" id="UP000663347">
    <property type="component" value="Chromosome"/>
</dbReference>
<dbReference type="InterPro" id="IPR017926">
    <property type="entry name" value="GATASE"/>
</dbReference>
<dbReference type="Gene3D" id="3.40.50.880">
    <property type="match status" value="1"/>
</dbReference>
<reference evidence="3" key="2">
    <citation type="submission" date="2021-03" db="EMBL/GenBank/DDBJ databases">
        <title>Alternative transmission patterns in independently acquired nutritional co-symbionts of Dictyopharidae planthoppers.</title>
        <authorList>
            <person name="Michalik A."/>
            <person name="Lukasik P."/>
        </authorList>
    </citation>
    <scope>NUCLEOTIDE SEQUENCE</scope>
    <source>
        <strain evidence="3">RANSCY</strain>
    </source>
</reference>
<dbReference type="GO" id="GO:0000162">
    <property type="term" value="P:L-tryptophan biosynthetic process"/>
    <property type="evidence" value="ECO:0007669"/>
    <property type="project" value="TreeGrafter"/>
</dbReference>
<sequence length="187" mass="22130">MILLIDNYDSFTFNVFELLNMFRRKVEVTRNIKSIKNIRDYKMICIGPGTGKPENYKVIKRTIKKNYKHIPIIGICLGHQIIGNFFKLKIRKVKRIEHGLIRKIKLVRDYISIGIPEEISVIKYNSLSVQADKNVSDIKIVSMYNKEVMIMRHKIYPILGLQFHPDSFVCRYGRKIIRNFVNKHEIF</sequence>
<dbReference type="SUPFAM" id="SSF52317">
    <property type="entry name" value="Class I glutamine amidotransferase-like"/>
    <property type="match status" value="1"/>
</dbReference>
<evidence type="ECO:0000313" key="3">
    <source>
        <dbReference type="EMBL" id="QSW38014.1"/>
    </source>
</evidence>
<dbReference type="PROSITE" id="PS51273">
    <property type="entry name" value="GATASE_TYPE_1"/>
    <property type="match status" value="1"/>
</dbReference>
<gene>
    <name evidence="3" type="ORF">JSR06_00205</name>
</gene>
<evidence type="ECO:0000259" key="2">
    <source>
        <dbReference type="Pfam" id="PF00117"/>
    </source>
</evidence>
<dbReference type="Pfam" id="PF00117">
    <property type="entry name" value="GATase"/>
    <property type="match status" value="1"/>
</dbReference>
<dbReference type="PANTHER" id="PTHR43418:SF4">
    <property type="entry name" value="MULTIFUNCTIONAL TRYPTOPHAN BIOSYNTHESIS PROTEIN"/>
    <property type="match status" value="1"/>
</dbReference>
<dbReference type="InterPro" id="IPR029062">
    <property type="entry name" value="Class_I_gatase-like"/>
</dbReference>
<dbReference type="InterPro" id="IPR006221">
    <property type="entry name" value="TrpG/PapA_dom"/>
</dbReference>
<dbReference type="CDD" id="cd01743">
    <property type="entry name" value="GATase1_Anthranilate_Synthase"/>
    <property type="match status" value="1"/>
</dbReference>
<dbReference type="PRINTS" id="PR00097">
    <property type="entry name" value="ANTSNTHASEII"/>
</dbReference>
<dbReference type="EMBL" id="CP071412">
    <property type="protein sequence ID" value="QSW38014.1"/>
    <property type="molecule type" value="Genomic_DNA"/>
</dbReference>
<dbReference type="NCBIfam" id="TIGR00566">
    <property type="entry name" value="trpG_papA"/>
    <property type="match status" value="1"/>
</dbReference>
<organism evidence="3 4">
    <name type="scientific">Candidatus Vidania fulgoroideorum</name>
    <dbReference type="NCBI Taxonomy" id="881286"/>
    <lineage>
        <taxon>Bacteria</taxon>
        <taxon>Pseudomonadati</taxon>
        <taxon>Pseudomonadota</taxon>
        <taxon>Betaproteobacteria</taxon>
        <taxon>Candidatus Vidania</taxon>
    </lineage>
</organism>
<dbReference type="AlphaFoldDB" id="A0A974X801"/>
<keyword evidence="1" id="KW-0315">Glutamine amidotransferase</keyword>